<dbReference type="AlphaFoldDB" id="A0A8U0HYT4"/>
<dbReference type="EMBL" id="CP096660">
    <property type="protein sequence ID" value="UPV76315.1"/>
    <property type="molecule type" value="Genomic_DNA"/>
</dbReference>
<dbReference type="Pfam" id="PF18545">
    <property type="entry name" value="HalOD1"/>
    <property type="match status" value="1"/>
</dbReference>
<evidence type="ECO:0000313" key="3">
    <source>
        <dbReference type="EMBL" id="UPV76315.1"/>
    </source>
</evidence>
<accession>A0A8U0HYT4</accession>
<keyword evidence="4" id="KW-1185">Reference proteome</keyword>
<dbReference type="InterPro" id="IPR040624">
    <property type="entry name" value="HalOD1"/>
</dbReference>
<dbReference type="Proteomes" id="UP000830729">
    <property type="component" value="Plasmid unnamed1"/>
</dbReference>
<geneLocation type="plasmid" evidence="3 4">
    <name>unnamed1</name>
</geneLocation>
<organism evidence="3 4">
    <name type="scientific">Halorussus limi</name>
    <dbReference type="NCBI Taxonomy" id="2938695"/>
    <lineage>
        <taxon>Archaea</taxon>
        <taxon>Methanobacteriati</taxon>
        <taxon>Methanobacteriota</taxon>
        <taxon>Stenosarchaea group</taxon>
        <taxon>Halobacteria</taxon>
        <taxon>Halobacteriales</taxon>
        <taxon>Haladaptataceae</taxon>
        <taxon>Halorussus</taxon>
    </lineage>
</organism>
<proteinExistence type="predicted"/>
<evidence type="ECO:0000256" key="1">
    <source>
        <dbReference type="SAM" id="MobiDB-lite"/>
    </source>
</evidence>
<evidence type="ECO:0000313" key="4">
    <source>
        <dbReference type="Proteomes" id="UP000830729"/>
    </source>
</evidence>
<feature type="compositionally biased region" description="Acidic residues" evidence="1">
    <location>
        <begin position="7"/>
        <end position="23"/>
    </location>
</feature>
<evidence type="ECO:0000259" key="2">
    <source>
        <dbReference type="Pfam" id="PF18545"/>
    </source>
</evidence>
<dbReference type="KEGG" id="halx:M0R89_19320"/>
<feature type="domain" description="Halobacterial output" evidence="2">
    <location>
        <begin position="38"/>
        <end position="104"/>
    </location>
</feature>
<dbReference type="GeneID" id="72187397"/>
<feature type="region of interest" description="Disordered" evidence="1">
    <location>
        <begin position="1"/>
        <end position="35"/>
    </location>
</feature>
<reference evidence="3 4" key="1">
    <citation type="submission" date="2022-04" db="EMBL/GenBank/DDBJ databases">
        <title>Diverse halophilic archaea isolated from saline environments.</title>
        <authorList>
            <person name="Cui H.-L."/>
        </authorList>
    </citation>
    <scope>NUCLEOTIDE SEQUENCE [LARGE SCALE GENOMIC DNA]</scope>
    <source>
        <strain evidence="3 4">XZYJT49</strain>
        <plasmid evidence="3 4">unnamed1</plasmid>
    </source>
</reference>
<name>A0A8U0HYT4_9EURY</name>
<gene>
    <name evidence="3" type="ORF">M0R89_19320</name>
</gene>
<sequence length="116" mass="13224">MPSGNEEVGEDDGVSDGEGEDSESERRIRHRRITPEAEEANRSLLRLVANLENCDVTDLPPLYDQIDHMVEHLFETPPPPEAQAEIEFSYHGYRIQLDQRGNVSFMKLADRSDLDD</sequence>
<keyword evidence="3" id="KW-0614">Plasmid</keyword>
<dbReference type="RefSeq" id="WP_248652348.1">
    <property type="nucleotide sequence ID" value="NZ_CP096660.1"/>
</dbReference>
<protein>
    <recommendedName>
        <fullName evidence="2">Halobacterial output domain-containing protein</fullName>
    </recommendedName>
</protein>